<evidence type="ECO:0000256" key="6">
    <source>
        <dbReference type="SAM" id="Phobius"/>
    </source>
</evidence>
<name>A0A2K9MJ64_9RHOB</name>
<keyword evidence="10" id="KW-1185">Reference proteome</keyword>
<feature type="transmembrane region" description="Helical" evidence="6">
    <location>
        <begin position="316"/>
        <end position="338"/>
    </location>
</feature>
<reference evidence="10" key="1">
    <citation type="submission" date="2017-12" db="EMBL/GenBank/DDBJ databases">
        <title>Genomic analysis of Paracoccus sp. CBA4604.</title>
        <authorList>
            <person name="Roh S.W."/>
            <person name="Kim J.Y."/>
            <person name="Kim J.S."/>
        </authorList>
    </citation>
    <scope>NUCLEOTIDE SEQUENCE [LARGE SCALE GENOMIC DNA]</scope>
    <source>
        <strain evidence="10">CBA4604</strain>
    </source>
</reference>
<proteinExistence type="predicted"/>
<feature type="transmembrane region" description="Helical" evidence="6">
    <location>
        <begin position="224"/>
        <end position="245"/>
    </location>
</feature>
<feature type="transmembrane region" description="Helical" evidence="6">
    <location>
        <begin position="756"/>
        <end position="777"/>
    </location>
</feature>
<gene>
    <name evidence="9" type="ORF">CYR75_10885</name>
</gene>
<evidence type="ECO:0000256" key="1">
    <source>
        <dbReference type="ARBA" id="ARBA00004651"/>
    </source>
</evidence>
<evidence type="ECO:0000259" key="8">
    <source>
        <dbReference type="Pfam" id="PF12704"/>
    </source>
</evidence>
<feature type="transmembrane region" description="Helical" evidence="6">
    <location>
        <begin position="368"/>
        <end position="387"/>
    </location>
</feature>
<keyword evidence="2" id="KW-1003">Cell membrane</keyword>
<protein>
    <submittedName>
        <fullName evidence="9">ABC transporter permease</fullName>
    </submittedName>
</protein>
<dbReference type="OrthoDB" id="343744at2"/>
<organism evidence="9 10">
    <name type="scientific">Paracoccus jeotgali</name>
    <dbReference type="NCBI Taxonomy" id="2065379"/>
    <lineage>
        <taxon>Bacteria</taxon>
        <taxon>Pseudomonadati</taxon>
        <taxon>Pseudomonadota</taxon>
        <taxon>Alphaproteobacteria</taxon>
        <taxon>Rhodobacterales</taxon>
        <taxon>Paracoccaceae</taxon>
        <taxon>Paracoccus</taxon>
    </lineage>
</organism>
<comment type="subcellular location">
    <subcellularLocation>
        <location evidence="1">Cell membrane</location>
        <topology evidence="1">Multi-pass membrane protein</topology>
    </subcellularLocation>
</comment>
<feature type="transmembrane region" description="Helical" evidence="6">
    <location>
        <begin position="266"/>
        <end position="296"/>
    </location>
</feature>
<feature type="domain" description="MacB-like periplasmic core" evidence="8">
    <location>
        <begin position="443"/>
        <end position="630"/>
    </location>
</feature>
<feature type="transmembrane region" description="Helical" evidence="6">
    <location>
        <begin position="659"/>
        <end position="684"/>
    </location>
</feature>
<dbReference type="PANTHER" id="PTHR30287:SF2">
    <property type="entry name" value="BLL1001 PROTEIN"/>
    <property type="match status" value="1"/>
</dbReference>
<keyword evidence="3 6" id="KW-0812">Transmembrane</keyword>
<evidence type="ECO:0000259" key="7">
    <source>
        <dbReference type="Pfam" id="PF02687"/>
    </source>
</evidence>
<dbReference type="PANTHER" id="PTHR30287">
    <property type="entry name" value="MEMBRANE COMPONENT OF PREDICTED ABC SUPERFAMILY METABOLITE UPTAKE TRANSPORTER"/>
    <property type="match status" value="1"/>
</dbReference>
<feature type="transmembrane region" description="Helical" evidence="6">
    <location>
        <begin position="714"/>
        <end position="736"/>
    </location>
</feature>
<sequence>MSHWRRHPLQLAMLLAGIMLATALWSGVQAINAEARASYAAAAAQLDDSALDRFEAAPGQRLTTGDFVALRRAGWLVSPVIEGQLTDNTGRVSVLGIEPVTRQAAGTGGPAGAIAPGDLLAFVAPPGLGYADSATAARLAGQALNGVQVAVREGVPPGTLIVDVGIAQELLGLGDRLTALTILPNQPDGLLAATQTLPHLVRRAAGERADPAALTASFHLNLTAFALLSFIVGLFITQSAVGLAFEQRRGTVRTLRALGAARSQVLAVMAAELVILALVAGAAGIVLGWAMAAALMPDVAATLSGLYGADVAGSLALRPVWVLSGLGMALAGTAVAGLRGLAQTAQMPLLAAGQSAPWALAAARGLRWQAGAALLLLAALPLALLAGGLVGGFVALACGLLAAALLLPVLLDAMLRASARLARGVLTQWFVADTRQQLGGLSLALMALMLALATNIGVGTMVSSFRGTFTGWLDQRLVAELYVNARSDPEAAAIRDWLAPRADAVLPIWSVDAPLRGQPGRIFGVADHATYREHWPLLSAQDDVWDRVAAGTGVLINEQLARREKLALDQQLDLPQGALPVVGVYSDYGNPNPQAIIGLDDFLQRFPDAPRLNQAVRVAPERAQPLAQALRAQFDLPSGAVTDQARAKAVSLQIFERTFAVTAALNVLTLGVAGIALLTGLLTLASMRLPQLAPVWAAGLTRARLARLELARTLVLAALTAAYAVPVGLALAWMLLAVVNVAAFGWRLPMQLAPGLILNMGLAALVTALAAGALPALRLARITPAQLLRVFADER</sequence>
<dbReference type="AlphaFoldDB" id="A0A2K9MJ64"/>
<evidence type="ECO:0000313" key="9">
    <source>
        <dbReference type="EMBL" id="AUM75663.1"/>
    </source>
</evidence>
<dbReference type="Proteomes" id="UP000234882">
    <property type="component" value="Chromosome"/>
</dbReference>
<keyword evidence="4 6" id="KW-1133">Transmembrane helix</keyword>
<dbReference type="InterPro" id="IPR025857">
    <property type="entry name" value="MacB_PCD"/>
</dbReference>
<evidence type="ECO:0000313" key="10">
    <source>
        <dbReference type="Proteomes" id="UP000234882"/>
    </source>
</evidence>
<dbReference type="EMBL" id="CP025583">
    <property type="protein sequence ID" value="AUM75663.1"/>
    <property type="molecule type" value="Genomic_DNA"/>
</dbReference>
<feature type="domain" description="ABC3 transporter permease C-terminal" evidence="7">
    <location>
        <begin position="666"/>
        <end position="784"/>
    </location>
</feature>
<feature type="domain" description="ABC3 transporter permease C-terminal" evidence="7">
    <location>
        <begin position="224"/>
        <end position="333"/>
    </location>
</feature>
<evidence type="ECO:0000256" key="3">
    <source>
        <dbReference type="ARBA" id="ARBA00022692"/>
    </source>
</evidence>
<dbReference type="KEGG" id="paru:CYR75_10885"/>
<keyword evidence="5 6" id="KW-0472">Membrane</keyword>
<dbReference type="InterPro" id="IPR038766">
    <property type="entry name" value="Membrane_comp_ABC_pdt"/>
</dbReference>
<dbReference type="GO" id="GO:0005886">
    <property type="term" value="C:plasma membrane"/>
    <property type="evidence" value="ECO:0007669"/>
    <property type="project" value="UniProtKB-SubCell"/>
</dbReference>
<dbReference type="Pfam" id="PF02687">
    <property type="entry name" value="FtsX"/>
    <property type="match status" value="2"/>
</dbReference>
<feature type="transmembrane region" description="Helical" evidence="6">
    <location>
        <begin position="393"/>
        <end position="417"/>
    </location>
</feature>
<feature type="transmembrane region" description="Helical" evidence="6">
    <location>
        <begin position="438"/>
        <end position="458"/>
    </location>
</feature>
<accession>A0A2K9MJ64</accession>
<dbReference type="InterPro" id="IPR003838">
    <property type="entry name" value="ABC3_permease_C"/>
</dbReference>
<dbReference type="RefSeq" id="WP_101501001.1">
    <property type="nucleotide sequence ID" value="NZ_CP025583.1"/>
</dbReference>
<evidence type="ECO:0000256" key="2">
    <source>
        <dbReference type="ARBA" id="ARBA00022475"/>
    </source>
</evidence>
<dbReference type="Pfam" id="PF12704">
    <property type="entry name" value="MacB_PCD"/>
    <property type="match status" value="1"/>
</dbReference>
<evidence type="ECO:0000256" key="4">
    <source>
        <dbReference type="ARBA" id="ARBA00022989"/>
    </source>
</evidence>
<evidence type="ECO:0000256" key="5">
    <source>
        <dbReference type="ARBA" id="ARBA00023136"/>
    </source>
</evidence>